<dbReference type="AlphaFoldDB" id="A0A0U4WD91"/>
<keyword evidence="3" id="KW-1185">Reference proteome</keyword>
<protein>
    <submittedName>
        <fullName evidence="2">Uncharacterized protein</fullName>
    </submittedName>
</protein>
<sequence length="107" mass="10901">MPTCSGWLFLCFLPNTYDYCIMCISERLLMKLNMGLSTYIEGGISALAGAAATVATGVATALDTVSASAWVSVAVGVGAAVAVGSAVKSDLGLIEDVNKSLTYSLIG</sequence>
<dbReference type="EMBL" id="AP017312">
    <property type="protein sequence ID" value="BAU26761.1"/>
    <property type="molecule type" value="Genomic_DNA"/>
</dbReference>
<evidence type="ECO:0000313" key="2">
    <source>
        <dbReference type="EMBL" id="BAU26761.1"/>
    </source>
</evidence>
<accession>A0A0U4WD91</accession>
<dbReference type="Proteomes" id="UP000217696">
    <property type="component" value="Chromosome"/>
</dbReference>
<name>A0A0U4WD91_9BACL</name>
<keyword evidence="1" id="KW-1133">Transmembrane helix</keyword>
<gene>
    <name evidence="2" type="ORF">CB4_00929</name>
</gene>
<reference evidence="2 3" key="1">
    <citation type="submission" date="2015-12" db="EMBL/GenBank/DDBJ databases">
        <title>Genome sequence of Aneurinibacillus soli.</title>
        <authorList>
            <person name="Lee J.S."/>
            <person name="Lee K.C."/>
            <person name="Kim K.K."/>
            <person name="Lee B.W."/>
        </authorList>
    </citation>
    <scope>NUCLEOTIDE SEQUENCE [LARGE SCALE GENOMIC DNA]</scope>
    <source>
        <strain evidence="2 3">CB4</strain>
    </source>
</reference>
<evidence type="ECO:0000313" key="3">
    <source>
        <dbReference type="Proteomes" id="UP000217696"/>
    </source>
</evidence>
<evidence type="ECO:0000256" key="1">
    <source>
        <dbReference type="SAM" id="Phobius"/>
    </source>
</evidence>
<keyword evidence="1" id="KW-0812">Transmembrane</keyword>
<keyword evidence="1" id="KW-0472">Membrane</keyword>
<feature type="transmembrane region" description="Helical" evidence="1">
    <location>
        <begin position="36"/>
        <end position="61"/>
    </location>
</feature>
<dbReference type="KEGG" id="asoc:CB4_00929"/>
<proteinExistence type="predicted"/>
<feature type="transmembrane region" description="Helical" evidence="1">
    <location>
        <begin position="67"/>
        <end position="87"/>
    </location>
</feature>
<organism evidence="2 3">
    <name type="scientific">Aneurinibacillus soli</name>
    <dbReference type="NCBI Taxonomy" id="1500254"/>
    <lineage>
        <taxon>Bacteria</taxon>
        <taxon>Bacillati</taxon>
        <taxon>Bacillota</taxon>
        <taxon>Bacilli</taxon>
        <taxon>Bacillales</taxon>
        <taxon>Paenibacillaceae</taxon>
        <taxon>Aneurinibacillus group</taxon>
        <taxon>Aneurinibacillus</taxon>
    </lineage>
</organism>